<dbReference type="GO" id="GO:0005874">
    <property type="term" value="C:microtubule"/>
    <property type="evidence" value="ECO:0007669"/>
    <property type="project" value="EnsemblFungi"/>
</dbReference>
<dbReference type="OrthoDB" id="8436363at2759"/>
<feature type="compositionally biased region" description="Polar residues" evidence="2">
    <location>
        <begin position="194"/>
        <end position="203"/>
    </location>
</feature>
<dbReference type="GO" id="GO:0007026">
    <property type="term" value="P:negative regulation of microtubule depolymerization"/>
    <property type="evidence" value="ECO:0007669"/>
    <property type="project" value="EnsemblFungi"/>
</dbReference>
<evidence type="ECO:0000256" key="1">
    <source>
        <dbReference type="ARBA" id="ARBA00022737"/>
    </source>
</evidence>
<dbReference type="RefSeq" id="XP_003958906.1">
    <property type="nucleotide sequence ID" value="XM_003958857.1"/>
</dbReference>
<dbReference type="InterPro" id="IPR052201">
    <property type="entry name" value="LRR-containing_regulator"/>
</dbReference>
<dbReference type="GO" id="GO:0031505">
    <property type="term" value="P:fungal-type cell wall organization"/>
    <property type="evidence" value="ECO:0007669"/>
    <property type="project" value="EnsemblFungi"/>
</dbReference>
<keyword evidence="4" id="KW-1185">Reference proteome</keyword>
<protein>
    <submittedName>
        <fullName evidence="3">Uncharacterized protein</fullName>
    </submittedName>
</protein>
<reference evidence="3 4" key="1">
    <citation type="journal article" date="2011" name="Proc. Natl. Acad. Sci. U.S.A.">
        <title>Evolutionary erosion of yeast sex chromosomes by mating-type switching accidents.</title>
        <authorList>
            <person name="Gordon J.L."/>
            <person name="Armisen D."/>
            <person name="Proux-Wera E."/>
            <person name="Oheigeartaigh S.S."/>
            <person name="Byrne K.P."/>
            <person name="Wolfe K.H."/>
        </authorList>
    </citation>
    <scope>NUCLEOTIDE SEQUENCE [LARGE SCALE GENOMIC DNA]</scope>
    <source>
        <strain evidence="4">ATCC 22294 / BCRC 22015 / CBS 2517 / CECT 1963 / NBRC 1671 / NRRL Y-8276</strain>
    </source>
</reference>
<dbReference type="InterPro" id="IPR032675">
    <property type="entry name" value="LRR_dom_sf"/>
</dbReference>
<dbReference type="HOGENOM" id="CLU_004492_1_0_1"/>
<dbReference type="PANTHER" id="PTHR24111:SF0">
    <property type="entry name" value="LEUCINE-RICH REPEAT-CONTAINING PROTEIN"/>
    <property type="match status" value="1"/>
</dbReference>
<dbReference type="EMBL" id="HE650828">
    <property type="protein sequence ID" value="CCF59771.1"/>
    <property type="molecule type" value="Genomic_DNA"/>
</dbReference>
<evidence type="ECO:0000256" key="2">
    <source>
        <dbReference type="SAM" id="MobiDB-lite"/>
    </source>
</evidence>
<feature type="compositionally biased region" description="Polar residues" evidence="2">
    <location>
        <begin position="100"/>
        <end position="109"/>
    </location>
</feature>
<sequence>MDPKDTQNILKEHNVPVVDVDWVIRSKVKDKEKSERKDGESKGTGDNGGNLFKDSYLESESLSEVKKTSSNEDIETTEIDSSHVIDSRADDLPPAGLQLRRTQSESIADTGNYRMRSGSVDSRSEKKSGFLRSLFSRKRSQSQSQPTSRTQTPPPSLTVDTKTKRSASIATPSKNSRLAEESNTQRGERALPGQENTRSQNLARSKEESVHHHYHHHHHRDSYSGGESCQVSENNKFGNTKEDKRLMEFLKYYKSKNYSVSAFKDTASSSTKRALFSIVDDNNEGYENIYSKENSSKKFDVKGRPIPPHPDTSKLPSAIKASTNNISTDTSNNRSNTTLDSESSATPLSANYNSNKFGAFLKKVTSYGNSNVNVPDSTAVATNVTKNPSKSNLKNDSKLFDPAKASAVPGLEDMGTLKHVSFATNTYFNDPPQQICSKHPRKGEVEVKSNGSVIIHKLSPEEKRKIMEESSTGIVVGGSGQLKLLSPNLSLCSLKKKEEGRPQQNNDTEGKKNDVVLDSQTRNIRVAAAEAAAEARAKDSPGINEDDVKVSKTASHLTIDKPMITRRSSSNTLLSTMPSSASLPSMSSTSDDEMIPPPNIKIPHDVVYTRCCHLREILPIPATLKQLTPGSTDPIPLLQLRNPRPSMVEIWSFSDFIRVSPISCISLDGVSLSVEMLKTILSALANKANFEKLSLRNTPLDEEGWKLLAYFISHSKALNALDLTMVPQIKTNVQKPSKSSLRNKNNITRMECNLDNRSDMNWNLMAGAITFKGGVEELVLSGAKMTVSQFKIFIEVACVKTTRLGLAYNDLTLEQCEILAKWLVNSNVIGLDIGFNDLSGKLEAFREAVWNKIYKEGKKNVFRYLSLNGTNLQVNENDTSKTNDVLKLISTLSYAEDLRFLDLSNNPKMFPHCLSTLMNTLPVFVSLLRLHLDYNGMSSTDVVTLAEILPLCTKLKYFSMLGTPLDLAASKAMAEVMKKNSSLITLDIDYIYVPEKIKDQISLYTMNNIQNELTRVKENDTQKPDFINNADAKKRKDAAYNLKKQLVMLLTEDLDNVDREEYNQTVKKFIIRLSIAREKITKVVQDLFSLRLQGELNFEGKETLIRLCVIDASLEKGTRLLKERTDHKDSMEIMNEPRSPDGTAQREAILEFSSFGRTGHTALLPFSSAQIEKTSNDAEDAVPLTESPEPEHLKPSVPNEETGEEHHDSLPNTVSQEERDALGRAAESMDSDQIKEFLLRSDVASVINAIDELHRQGYHLHHIFKRQGGNCPEKNCLNVSDSSSADFEGLHQSKTEESQPVEKLGDVAVLNSKDYKNTWTLKKRKPSAQHMTKCWISWNAREYLNSMKIHKL</sequence>
<dbReference type="GeneID" id="13887767"/>
<feature type="compositionally biased region" description="Basic and acidic residues" evidence="2">
    <location>
        <begin position="26"/>
        <end position="43"/>
    </location>
</feature>
<feature type="region of interest" description="Disordered" evidence="2">
    <location>
        <begin position="572"/>
        <end position="592"/>
    </location>
</feature>
<feature type="compositionally biased region" description="Low complexity" evidence="2">
    <location>
        <begin position="322"/>
        <end position="341"/>
    </location>
</feature>
<feature type="region of interest" description="Disordered" evidence="2">
    <location>
        <begin position="1174"/>
        <end position="1230"/>
    </location>
</feature>
<dbReference type="eggNOG" id="ENOG502QYHN">
    <property type="taxonomic scope" value="Eukaryota"/>
</dbReference>
<feature type="region of interest" description="Disordered" evidence="2">
    <location>
        <begin position="26"/>
        <end position="236"/>
    </location>
</feature>
<feature type="compositionally biased region" description="Basic and acidic residues" evidence="2">
    <location>
        <begin position="80"/>
        <end position="91"/>
    </location>
</feature>
<feature type="compositionally biased region" description="Low complexity" evidence="2">
    <location>
        <begin position="141"/>
        <end position="151"/>
    </location>
</feature>
<organism evidence="3 4">
    <name type="scientific">Kazachstania africana (strain ATCC 22294 / BCRC 22015 / CBS 2517 / CECT 1963 / NBRC 1671 / NRRL Y-8276)</name>
    <name type="common">Yeast</name>
    <name type="synonym">Kluyveromyces africanus</name>
    <dbReference type="NCBI Taxonomy" id="1071382"/>
    <lineage>
        <taxon>Eukaryota</taxon>
        <taxon>Fungi</taxon>
        <taxon>Dikarya</taxon>
        <taxon>Ascomycota</taxon>
        <taxon>Saccharomycotina</taxon>
        <taxon>Saccharomycetes</taxon>
        <taxon>Saccharomycetales</taxon>
        <taxon>Saccharomycetaceae</taxon>
        <taxon>Kazachstania</taxon>
    </lineage>
</organism>
<evidence type="ECO:0000313" key="4">
    <source>
        <dbReference type="Proteomes" id="UP000005220"/>
    </source>
</evidence>
<keyword evidence="1" id="KW-0677">Repeat</keyword>
<feature type="compositionally biased region" description="Polar residues" evidence="2">
    <location>
        <begin position="166"/>
        <end position="185"/>
    </location>
</feature>
<accession>H2AYJ4</accession>
<dbReference type="InParanoid" id="H2AYJ4"/>
<evidence type="ECO:0000313" key="3">
    <source>
        <dbReference type="EMBL" id="CCF59771.1"/>
    </source>
</evidence>
<dbReference type="PANTHER" id="PTHR24111">
    <property type="entry name" value="LEUCINE-RICH REPEAT-CONTAINING PROTEIN 34"/>
    <property type="match status" value="1"/>
</dbReference>
<dbReference type="GO" id="GO:0005200">
    <property type="term" value="F:structural constituent of cytoskeleton"/>
    <property type="evidence" value="ECO:0007669"/>
    <property type="project" value="EnsemblFungi"/>
</dbReference>
<feature type="region of interest" description="Disordered" evidence="2">
    <location>
        <begin position="297"/>
        <end position="348"/>
    </location>
</feature>
<dbReference type="Gene3D" id="3.80.10.10">
    <property type="entry name" value="Ribonuclease Inhibitor"/>
    <property type="match status" value="1"/>
</dbReference>
<proteinExistence type="predicted"/>
<dbReference type="KEGG" id="kaf:KAFR_0H03610"/>
<name>H2AYJ4_KAZAF</name>
<feature type="compositionally biased region" description="Low complexity" evidence="2">
    <location>
        <begin position="572"/>
        <end position="589"/>
    </location>
</feature>
<feature type="compositionally biased region" description="Polar residues" evidence="2">
    <location>
        <begin position="225"/>
        <end position="236"/>
    </location>
</feature>
<gene>
    <name evidence="3" type="primary">KAFR0H03610</name>
    <name evidence="3" type="ORF">KAFR_0H03610</name>
</gene>
<feature type="region of interest" description="Disordered" evidence="2">
    <location>
        <begin position="496"/>
        <end position="515"/>
    </location>
</feature>
<dbReference type="FunCoup" id="H2AYJ4">
    <property type="interactions" value="160"/>
</dbReference>
<dbReference type="SUPFAM" id="SSF52047">
    <property type="entry name" value="RNI-like"/>
    <property type="match status" value="1"/>
</dbReference>
<dbReference type="Proteomes" id="UP000005220">
    <property type="component" value="Chromosome 8"/>
</dbReference>